<accession>A0A8S5U8X8</accession>
<name>A0A8S5U8X8_9CAUD</name>
<sequence length="152" mass="17604">MKNEKKDFDNPCETTDIPAVDRHEKVVFENVYEEESVIKSSVNIGEVTGGENKPAIINLVEESKEYEEKLRKAVAEAKKIKCEHTVQYICTTRDISFFTFEEYEAFCPKCMYKTISAFTTKAAAREAFERGEIVKFSRKQLKNLKIVDEDKR</sequence>
<dbReference type="EMBL" id="BK016039">
    <property type="protein sequence ID" value="DAF90907.1"/>
    <property type="molecule type" value="Genomic_DNA"/>
</dbReference>
<protein>
    <submittedName>
        <fullName evidence="2">Uncharacterized protein</fullName>
    </submittedName>
</protein>
<proteinExistence type="predicted"/>
<evidence type="ECO:0000256" key="1">
    <source>
        <dbReference type="SAM" id="Coils"/>
    </source>
</evidence>
<organism evidence="2">
    <name type="scientific">Siphoviridae sp. ctnMR5</name>
    <dbReference type="NCBI Taxonomy" id="2825658"/>
    <lineage>
        <taxon>Viruses</taxon>
        <taxon>Duplodnaviria</taxon>
        <taxon>Heunggongvirae</taxon>
        <taxon>Uroviricota</taxon>
        <taxon>Caudoviricetes</taxon>
    </lineage>
</organism>
<keyword evidence="1" id="KW-0175">Coiled coil</keyword>
<feature type="coiled-coil region" evidence="1">
    <location>
        <begin position="56"/>
        <end position="83"/>
    </location>
</feature>
<evidence type="ECO:0000313" key="2">
    <source>
        <dbReference type="EMBL" id="DAF90907.1"/>
    </source>
</evidence>
<reference evidence="2" key="1">
    <citation type="journal article" date="2021" name="Proc. Natl. Acad. Sci. U.S.A.">
        <title>A Catalog of Tens of Thousands of Viruses from Human Metagenomes Reveals Hidden Associations with Chronic Diseases.</title>
        <authorList>
            <person name="Tisza M.J."/>
            <person name="Buck C.B."/>
        </authorList>
    </citation>
    <scope>NUCLEOTIDE SEQUENCE</scope>
    <source>
        <strain evidence="2">CtnMR5</strain>
    </source>
</reference>